<dbReference type="Gene3D" id="1.10.260.40">
    <property type="entry name" value="lambda repressor-like DNA-binding domains"/>
    <property type="match status" value="1"/>
</dbReference>
<dbReference type="Proteomes" id="UP000550136">
    <property type="component" value="Unassembled WGS sequence"/>
</dbReference>
<dbReference type="CDD" id="cd00093">
    <property type="entry name" value="HTH_XRE"/>
    <property type="match status" value="1"/>
</dbReference>
<organism evidence="3 4">
    <name type="scientific">Sphingomonas paucimobilis</name>
    <name type="common">Pseudomonas paucimobilis</name>
    <dbReference type="NCBI Taxonomy" id="13689"/>
    <lineage>
        <taxon>Bacteria</taxon>
        <taxon>Pseudomonadati</taxon>
        <taxon>Pseudomonadota</taxon>
        <taxon>Alphaproteobacteria</taxon>
        <taxon>Sphingomonadales</taxon>
        <taxon>Sphingomonadaceae</taxon>
        <taxon>Sphingomonas</taxon>
    </lineage>
</organism>
<dbReference type="AlphaFoldDB" id="A0A7Y2PEE1"/>
<dbReference type="SMART" id="SM00530">
    <property type="entry name" value="HTH_XRE"/>
    <property type="match status" value="1"/>
</dbReference>
<dbReference type="Pfam" id="PF01381">
    <property type="entry name" value="HTH_3"/>
    <property type="match status" value="1"/>
</dbReference>
<dbReference type="InterPro" id="IPR010982">
    <property type="entry name" value="Lambda_DNA-bd_dom_sf"/>
</dbReference>
<evidence type="ECO:0000259" key="2">
    <source>
        <dbReference type="PROSITE" id="PS50943"/>
    </source>
</evidence>
<sequence length="354" mass="39581">MPEAEFNADMLRLARSAREFTQADLASASGVTQALISKIENKLTLSPGDDVVQALASALRFPVPFFYQAEKTHGFPHFHHRKRAKLGAKPLARIHAAINIGRQHVAKLYGSYERQVLRPIPMFDLDERGLTPAAAALQMREYWMLPRGPIENLTEVVEAAGGIVVQSDFGTSHMDGLSFRVEGLPPLFFLNSRVPGDRYRFTLAHELGHMLFHHLPEDDGLMERQADEFAAAFLMPAQEIRPYLGRPSLSQLGRAKPYWKVSIKSLIRRGHDLKMMSDHQYKMLNIAYNKEGYASGEPHPLAVEKPGTLSAMVKHHIEALGYSSAELAELLLMDEAEFNSAYIGRPKLAVVSSR</sequence>
<dbReference type="InterPro" id="IPR010359">
    <property type="entry name" value="IrrE_HExxH"/>
</dbReference>
<accession>A0A7Y2PEE1</accession>
<dbReference type="GO" id="GO:0003677">
    <property type="term" value="F:DNA binding"/>
    <property type="evidence" value="ECO:0007669"/>
    <property type="project" value="InterPro"/>
</dbReference>
<dbReference type="Gene3D" id="1.10.10.2910">
    <property type="match status" value="1"/>
</dbReference>
<reference evidence="3 4" key="1">
    <citation type="submission" date="2020-05" db="EMBL/GenBank/DDBJ databases">
        <title>Draft Genome Sequences of Sphingomonas sp. Isolated from the International Space Station.</title>
        <authorList>
            <person name="Bijlani S."/>
            <person name="Singh N.K."/>
            <person name="Mason C.E."/>
            <person name="Wang C.C."/>
            <person name="Venkateswaran K."/>
        </authorList>
    </citation>
    <scope>NUCLEOTIDE SEQUENCE [LARGE SCALE GENOMIC DNA]</scope>
    <source>
        <strain evidence="3 4">FKI-L5-BR-P1</strain>
    </source>
</reference>
<evidence type="ECO:0000313" key="4">
    <source>
        <dbReference type="Proteomes" id="UP000550136"/>
    </source>
</evidence>
<dbReference type="PROSITE" id="PS50943">
    <property type="entry name" value="HTH_CROC1"/>
    <property type="match status" value="1"/>
</dbReference>
<proteinExistence type="inferred from homology"/>
<gene>
    <name evidence="3" type="ORF">HKX06_20935</name>
</gene>
<dbReference type="SUPFAM" id="SSF47413">
    <property type="entry name" value="lambda repressor-like DNA-binding domains"/>
    <property type="match status" value="1"/>
</dbReference>
<dbReference type="PANTHER" id="PTHR43236">
    <property type="entry name" value="ANTITOXIN HIGA1"/>
    <property type="match status" value="1"/>
</dbReference>
<protein>
    <submittedName>
        <fullName evidence="3">ImmA/IrrE family metallo-endopeptidase</fullName>
    </submittedName>
</protein>
<feature type="domain" description="HTH cro/C1-type" evidence="2">
    <location>
        <begin position="11"/>
        <end position="66"/>
    </location>
</feature>
<dbReference type="InterPro" id="IPR001387">
    <property type="entry name" value="Cro/C1-type_HTH"/>
</dbReference>
<dbReference type="Pfam" id="PF06114">
    <property type="entry name" value="Peptidase_M78"/>
    <property type="match status" value="1"/>
</dbReference>
<dbReference type="EMBL" id="JABEOU010000064">
    <property type="protein sequence ID" value="NNG59811.1"/>
    <property type="molecule type" value="Genomic_DNA"/>
</dbReference>
<comment type="similarity">
    <text evidence="1">Belongs to the short-chain fatty acyl-CoA assimilation regulator (ScfR) family.</text>
</comment>
<name>A0A7Y2PEE1_SPHPI</name>
<evidence type="ECO:0000313" key="3">
    <source>
        <dbReference type="EMBL" id="NNG59811.1"/>
    </source>
</evidence>
<comment type="caution">
    <text evidence="3">The sequence shown here is derived from an EMBL/GenBank/DDBJ whole genome shotgun (WGS) entry which is preliminary data.</text>
</comment>
<evidence type="ECO:0000256" key="1">
    <source>
        <dbReference type="ARBA" id="ARBA00007227"/>
    </source>
</evidence>
<dbReference type="PANTHER" id="PTHR43236:SF1">
    <property type="entry name" value="BLL7220 PROTEIN"/>
    <property type="match status" value="1"/>
</dbReference>
<dbReference type="RefSeq" id="WP_170171044.1">
    <property type="nucleotide sequence ID" value="NZ_JABEOU010000064.1"/>
</dbReference>
<dbReference type="InterPro" id="IPR052345">
    <property type="entry name" value="Rad_response_metalloprotease"/>
</dbReference>